<dbReference type="RefSeq" id="WP_190215043.1">
    <property type="nucleotide sequence ID" value="NZ_BNBO01000066.1"/>
</dbReference>
<gene>
    <name evidence="2" type="ORF">GCM10018781_70860</name>
</gene>
<organism evidence="2 3">
    <name type="scientific">Kitasatospora indigofera</name>
    <dbReference type="NCBI Taxonomy" id="67307"/>
    <lineage>
        <taxon>Bacteria</taxon>
        <taxon>Bacillati</taxon>
        <taxon>Actinomycetota</taxon>
        <taxon>Actinomycetes</taxon>
        <taxon>Kitasatosporales</taxon>
        <taxon>Streptomycetaceae</taxon>
        <taxon>Kitasatospora</taxon>
    </lineage>
</organism>
<comment type="caution">
    <text evidence="2">The sequence shown here is derived from an EMBL/GenBank/DDBJ whole genome shotgun (WGS) entry which is preliminary data.</text>
</comment>
<keyword evidence="1" id="KW-0472">Membrane</keyword>
<dbReference type="Proteomes" id="UP000617734">
    <property type="component" value="Unassembled WGS sequence"/>
</dbReference>
<evidence type="ECO:0000313" key="3">
    <source>
        <dbReference type="Proteomes" id="UP000617734"/>
    </source>
</evidence>
<dbReference type="AlphaFoldDB" id="A0A919GG96"/>
<feature type="transmembrane region" description="Helical" evidence="1">
    <location>
        <begin position="21"/>
        <end position="40"/>
    </location>
</feature>
<feature type="transmembrane region" description="Helical" evidence="1">
    <location>
        <begin position="46"/>
        <end position="65"/>
    </location>
</feature>
<dbReference type="GeneID" id="95357340"/>
<protein>
    <submittedName>
        <fullName evidence="2">Uncharacterized protein</fullName>
    </submittedName>
</protein>
<dbReference type="EMBL" id="BNBO01000066">
    <property type="protein sequence ID" value="GHH83504.1"/>
    <property type="molecule type" value="Genomic_DNA"/>
</dbReference>
<proteinExistence type="predicted"/>
<keyword evidence="3" id="KW-1185">Reference proteome</keyword>
<reference evidence="2" key="1">
    <citation type="journal article" date="2014" name="Int. J. Syst. Evol. Microbiol.">
        <title>Complete genome sequence of Corynebacterium casei LMG S-19264T (=DSM 44701T), isolated from a smear-ripened cheese.</title>
        <authorList>
            <consortium name="US DOE Joint Genome Institute (JGI-PGF)"/>
            <person name="Walter F."/>
            <person name="Albersmeier A."/>
            <person name="Kalinowski J."/>
            <person name="Ruckert C."/>
        </authorList>
    </citation>
    <scope>NUCLEOTIDE SEQUENCE</scope>
    <source>
        <strain evidence="2">JCM 4646</strain>
    </source>
</reference>
<name>A0A919GG96_9ACTN</name>
<evidence type="ECO:0000313" key="2">
    <source>
        <dbReference type="EMBL" id="GHH83504.1"/>
    </source>
</evidence>
<reference evidence="2" key="2">
    <citation type="submission" date="2020-09" db="EMBL/GenBank/DDBJ databases">
        <authorList>
            <person name="Sun Q."/>
            <person name="Ohkuma M."/>
        </authorList>
    </citation>
    <scope>NUCLEOTIDE SEQUENCE</scope>
    <source>
        <strain evidence="2">JCM 4646</strain>
    </source>
</reference>
<evidence type="ECO:0000256" key="1">
    <source>
        <dbReference type="SAM" id="Phobius"/>
    </source>
</evidence>
<sequence length="67" mass="7141">MAHVKRHRSAGGSGHGGVRRGRQAVLLAAGLLVLISLYSVTIGPNGWLWFGWAVLLMVCAALFAVRD</sequence>
<keyword evidence="1" id="KW-1133">Transmembrane helix</keyword>
<accession>A0A919GG96</accession>
<keyword evidence="1" id="KW-0812">Transmembrane</keyword>